<dbReference type="PANTHER" id="PTHR12277:SF194">
    <property type="entry name" value="FI04476P"/>
    <property type="match status" value="1"/>
</dbReference>
<dbReference type="InterPro" id="IPR000073">
    <property type="entry name" value="AB_hydrolase_1"/>
</dbReference>
<evidence type="ECO:0000313" key="3">
    <source>
        <dbReference type="EMBL" id="TFY65064.1"/>
    </source>
</evidence>
<accession>A0A4Y9YRJ9</accession>
<protein>
    <recommendedName>
        <fullName evidence="2">AB hydrolase-1 domain-containing protein</fullName>
    </recommendedName>
</protein>
<comment type="caution">
    <text evidence="3">The sequence shown here is derived from an EMBL/GenBank/DDBJ whole genome shotgun (WGS) entry which is preliminary data.</text>
</comment>
<proteinExistence type="predicted"/>
<dbReference type="SUPFAM" id="SSF53474">
    <property type="entry name" value="alpha/beta-Hydrolases"/>
    <property type="match status" value="1"/>
</dbReference>
<dbReference type="GO" id="GO:0047372">
    <property type="term" value="F:monoacylglycerol lipase activity"/>
    <property type="evidence" value="ECO:0007669"/>
    <property type="project" value="TreeGrafter"/>
</dbReference>
<dbReference type="Pfam" id="PF12697">
    <property type="entry name" value="Abhydrolase_6"/>
    <property type="match status" value="1"/>
</dbReference>
<reference evidence="3 4" key="1">
    <citation type="submission" date="2019-01" db="EMBL/GenBank/DDBJ databases">
        <title>Genome sequencing of the rare red list fungi Fomitopsis rosea.</title>
        <authorList>
            <person name="Buettner E."/>
            <person name="Kellner H."/>
        </authorList>
    </citation>
    <scope>NUCLEOTIDE SEQUENCE [LARGE SCALE GENOMIC DNA]</scope>
    <source>
        <strain evidence="3 4">DSM 105464</strain>
    </source>
</reference>
<keyword evidence="1" id="KW-1133">Transmembrane helix</keyword>
<name>A0A4Y9YRJ9_9APHY</name>
<evidence type="ECO:0000259" key="2">
    <source>
        <dbReference type="Pfam" id="PF12697"/>
    </source>
</evidence>
<feature type="transmembrane region" description="Helical" evidence="1">
    <location>
        <begin position="22"/>
        <end position="42"/>
    </location>
</feature>
<evidence type="ECO:0000256" key="1">
    <source>
        <dbReference type="SAM" id="Phobius"/>
    </source>
</evidence>
<sequence length="404" mass="45169">MPADSQVDVHPNRGFLARAHKFAFWLTGFYVAVIALLSVPYIQRHVAYEHWITEPWHRTFDVPEMYGLAPGKTLDLKVHTSDNVTLGAWFMLADSYYQTLRTSTPEPLSQPSLETVEDAIKSRPTILYFHGSAGSRCTTWRIQHYIAWTARLGANIFAIDYRGFGNSQGSPYEEGIKLDSYAAWDWLVEHGAKPEEVLVLGHSLGTGVTGKLASRLAREGVKPRGVVLLAPFSSMSTLLETYELWGFPLLQPLQSFALGRKIVKRLASELYDTLSVIHEFNVPTLIAHSTDDYQIPHSHSRSLMDKLLDPLLPPDFPLPDNPGAPVPHEHFQAFTEAQKARREARTALVRKVDVPAFFGTIEQFEGTYGTVVYVEANWGSHSKVGLQEGVQDVIASMFKLGVHA</sequence>
<feature type="domain" description="AB hydrolase-1" evidence="2">
    <location>
        <begin position="127"/>
        <end position="325"/>
    </location>
</feature>
<gene>
    <name evidence="3" type="ORF">EVJ58_g2205</name>
</gene>
<organism evidence="3 4">
    <name type="scientific">Rhodofomes roseus</name>
    <dbReference type="NCBI Taxonomy" id="34475"/>
    <lineage>
        <taxon>Eukaryota</taxon>
        <taxon>Fungi</taxon>
        <taxon>Dikarya</taxon>
        <taxon>Basidiomycota</taxon>
        <taxon>Agaricomycotina</taxon>
        <taxon>Agaricomycetes</taxon>
        <taxon>Polyporales</taxon>
        <taxon>Rhodofomes</taxon>
    </lineage>
</organism>
<dbReference type="GO" id="GO:0004622">
    <property type="term" value="F:phosphatidylcholine lysophospholipase activity"/>
    <property type="evidence" value="ECO:0007669"/>
    <property type="project" value="TreeGrafter"/>
</dbReference>
<dbReference type="EMBL" id="SEKV01000079">
    <property type="protein sequence ID" value="TFY65064.1"/>
    <property type="molecule type" value="Genomic_DNA"/>
</dbReference>
<dbReference type="PANTHER" id="PTHR12277">
    <property type="entry name" value="ALPHA/BETA HYDROLASE DOMAIN-CONTAINING PROTEIN"/>
    <property type="match status" value="1"/>
</dbReference>
<dbReference type="GO" id="GO:0005789">
    <property type="term" value="C:endoplasmic reticulum membrane"/>
    <property type="evidence" value="ECO:0007669"/>
    <property type="project" value="TreeGrafter"/>
</dbReference>
<dbReference type="GO" id="GO:0006660">
    <property type="term" value="P:phosphatidylserine catabolic process"/>
    <property type="evidence" value="ECO:0007669"/>
    <property type="project" value="TreeGrafter"/>
</dbReference>
<dbReference type="STRING" id="34475.A0A4Y9YRJ9"/>
<keyword evidence="1" id="KW-0472">Membrane</keyword>
<evidence type="ECO:0000313" key="4">
    <source>
        <dbReference type="Proteomes" id="UP000298390"/>
    </source>
</evidence>
<dbReference type="Proteomes" id="UP000298390">
    <property type="component" value="Unassembled WGS sequence"/>
</dbReference>
<dbReference type="Gene3D" id="3.40.50.1820">
    <property type="entry name" value="alpha/beta hydrolase"/>
    <property type="match status" value="1"/>
</dbReference>
<dbReference type="GO" id="GO:0052651">
    <property type="term" value="P:monoacylglycerol catabolic process"/>
    <property type="evidence" value="ECO:0007669"/>
    <property type="project" value="TreeGrafter"/>
</dbReference>
<dbReference type="InterPro" id="IPR029058">
    <property type="entry name" value="AB_hydrolase_fold"/>
</dbReference>
<keyword evidence="1" id="KW-0812">Transmembrane</keyword>
<dbReference type="AlphaFoldDB" id="A0A4Y9YRJ9"/>